<organism evidence="3 4">
    <name type="scientific">Dickeya solani</name>
    <dbReference type="NCBI Taxonomy" id="1089444"/>
    <lineage>
        <taxon>Bacteria</taxon>
        <taxon>Pseudomonadati</taxon>
        <taxon>Pseudomonadota</taxon>
        <taxon>Gammaproteobacteria</taxon>
        <taxon>Enterobacterales</taxon>
        <taxon>Pectobacteriaceae</taxon>
        <taxon>Dickeya</taxon>
    </lineage>
</organism>
<keyword evidence="4" id="KW-1185">Reference proteome</keyword>
<evidence type="ECO:0000313" key="4">
    <source>
        <dbReference type="Proteomes" id="UP001187868"/>
    </source>
</evidence>
<feature type="domain" description="Tape measure protein N-terminal" evidence="2">
    <location>
        <begin position="69"/>
        <end position="256"/>
    </location>
</feature>
<dbReference type="NCBIfam" id="TIGR02675">
    <property type="entry name" value="tape_meas_nterm"/>
    <property type="match status" value="1"/>
</dbReference>
<feature type="compositionally biased region" description="Basic and acidic residues" evidence="1">
    <location>
        <begin position="749"/>
        <end position="764"/>
    </location>
</feature>
<sequence length="1193" mass="124551">MATKAGDIYYDIELETAQLLSSQQKTNSALDSLGKGFDRTTRNVESTEKAISSLSRVAVALTAALSVQQVSEYANAWTTVNNKLTNALRPNEQLAEVTQRVFDISQQTRSSLDATATLYGRLERATRTAGTSTADLIRLTETINKGLVVSGATSQEASSTMIQLSQALASGVLRGEEFNSISENGSRLAVALADSLGVTMGQLRGMAAQGKLTTDVVVKGLLSQGSKIGDEFAKTIATTAQSLEVAKNNITKFFGESTSIQAGLSVFNGAVISSSENIGAMSGALAAVALVMGGRFVGALTMAAAEQVKATAASISSAKAAAQSAAAAELEAAAQLRLAQANKGTSLSDLNLAQARLNVIRETNAAGVAEVALADSKAASIRTNLAQIEAEKALETQRLRAQISEQGRIATATRMAELQRASTALTAQLATAESAASQARATAIAQAEAQVSSARLAAADASGVAAAANGQYAASQEATIAANKAASLSMGVLRGALGLVGGPSGAAMIAAAAIFYFYQKAQQAKQESIDFADKLDGVIAKMREMNSTQLAASIAKGQQSLIDQAGAISDLRSQLTELRAEESKYAGLAKTFGSEGGYGVRLADIRRQITIATGELDAAENKRSQTASKLGIIEAQANGRFAQGIDLLKRNAQEAGVAAGMMSHLGQMIDVAAKAKDRFNATSLKVQVNPDAQKQIDGLQQQAKLMSIVDKRQRAITEAQDEVKAKGGNTNQIREAGEYAATLYDLKDAESEREKAQREAESEANKAANQQQSIALKLENLREQTEMTAESTRELTREQAMLRAQQSLGGGATDEQIKLAGELAGKKWDVANAIRAEAAAQKMLPEAAENKSYQDDLKDLKIALTSKKISQEQFNTTAERLEQEHQAKLAKIRSQQVVTPTQEALGQVDPVQQLANQHAQQLALIQQFEQQGVLAHENALALRNAADTQYEQQRIAAAWQIWEQQSTTNKLLGSAIDSMSSSASSALTGLINGTQSLQQALANIGSTILNSVISALIEMGMQQVKNAIMGQAAATAALAATTAQATAAASAWAPAAISASIATMGAASTVGTTAYTGALAASKGLAIAGARYNGGPVSAGSVYQVGESGKPEIFKASNGSQYMIPGDNGQVISNRDLAGSSGGGSAVTQTNHFTINTTGGIDDATMAKLAAMMKQVSLSTIKNEQRPNGLLRR</sequence>
<dbReference type="Proteomes" id="UP001187868">
    <property type="component" value="Unassembled WGS sequence"/>
</dbReference>
<protein>
    <submittedName>
        <fullName evidence="3">Tape measure protein</fullName>
    </submittedName>
</protein>
<dbReference type="RefSeq" id="WP_226061744.1">
    <property type="nucleotide sequence ID" value="NZ_JAIZGA010000001.1"/>
</dbReference>
<dbReference type="InterPro" id="IPR013491">
    <property type="entry name" value="Tape_meas_N"/>
</dbReference>
<name>A0ABU4EMZ1_9GAMM</name>
<comment type="caution">
    <text evidence="3">The sequence shown here is derived from an EMBL/GenBank/DDBJ whole genome shotgun (WGS) entry which is preliminary data.</text>
</comment>
<evidence type="ECO:0000259" key="2">
    <source>
        <dbReference type="Pfam" id="PF20155"/>
    </source>
</evidence>
<dbReference type="Pfam" id="PF20155">
    <property type="entry name" value="TMP_3"/>
    <property type="match status" value="1"/>
</dbReference>
<dbReference type="EMBL" id="JAWLLM010000043">
    <property type="protein sequence ID" value="MDV7044833.1"/>
    <property type="molecule type" value="Genomic_DNA"/>
</dbReference>
<evidence type="ECO:0000313" key="3">
    <source>
        <dbReference type="EMBL" id="MDV7044833.1"/>
    </source>
</evidence>
<accession>A0ABU4EMZ1</accession>
<evidence type="ECO:0000256" key="1">
    <source>
        <dbReference type="SAM" id="MobiDB-lite"/>
    </source>
</evidence>
<feature type="region of interest" description="Disordered" evidence="1">
    <location>
        <begin position="749"/>
        <end position="771"/>
    </location>
</feature>
<gene>
    <name evidence="3" type="ORF">RUJ08_22175</name>
</gene>
<proteinExistence type="predicted"/>
<reference evidence="3 4" key="1">
    <citation type="submission" date="2023-10" db="EMBL/GenBank/DDBJ databases">
        <title>Clonality and diversity in the soft rot Dickeya solani phytopathogen.</title>
        <authorList>
            <person name="Pedron J."/>
            <person name="Van Gijisegem F."/>
            <person name="Portier P."/>
            <person name="Taghouti G."/>
        </authorList>
    </citation>
    <scope>NUCLEOTIDE SEQUENCE [LARGE SCALE GENOMIC DNA]</scope>
    <source>
        <strain evidence="3 4">FVG2-MFV017-A9</strain>
    </source>
</reference>